<evidence type="ECO:0000313" key="1">
    <source>
        <dbReference type="EMBL" id="OGL88711.1"/>
    </source>
</evidence>
<evidence type="ECO:0008006" key="3">
    <source>
        <dbReference type="Google" id="ProtNLM"/>
    </source>
</evidence>
<protein>
    <recommendedName>
        <fullName evidence="3">Nucleotidyl transferase AbiEii/AbiGii toxin family protein</fullName>
    </recommendedName>
</protein>
<dbReference type="EMBL" id="MGES01000031">
    <property type="protein sequence ID" value="OGL88711.1"/>
    <property type="molecule type" value="Genomic_DNA"/>
</dbReference>
<organism evidence="1 2">
    <name type="scientific">Candidatus Uhrbacteria bacterium RIFCSPLOWO2_02_FULL_51_9</name>
    <dbReference type="NCBI Taxonomy" id="1802410"/>
    <lineage>
        <taxon>Bacteria</taxon>
        <taxon>Candidatus Uhriibacteriota</taxon>
    </lineage>
</organism>
<accession>A0A1F7VE46</accession>
<dbReference type="InterPro" id="IPR014942">
    <property type="entry name" value="AbiEii"/>
</dbReference>
<name>A0A1F7VE46_9BACT</name>
<reference evidence="1 2" key="1">
    <citation type="journal article" date="2016" name="Nat. Commun.">
        <title>Thousands of microbial genomes shed light on interconnected biogeochemical processes in an aquifer system.</title>
        <authorList>
            <person name="Anantharaman K."/>
            <person name="Brown C.T."/>
            <person name="Hug L.A."/>
            <person name="Sharon I."/>
            <person name="Castelle C.J."/>
            <person name="Probst A.J."/>
            <person name="Thomas B.C."/>
            <person name="Singh A."/>
            <person name="Wilkins M.J."/>
            <person name="Karaoz U."/>
            <person name="Brodie E.L."/>
            <person name="Williams K.H."/>
            <person name="Hubbard S.S."/>
            <person name="Banfield J.F."/>
        </authorList>
    </citation>
    <scope>NUCLEOTIDE SEQUENCE [LARGE SCALE GENOMIC DNA]</scope>
</reference>
<dbReference type="AlphaFoldDB" id="A0A1F7VE46"/>
<comment type="caution">
    <text evidence="1">The sequence shown here is derived from an EMBL/GenBank/DDBJ whole genome shotgun (WGS) entry which is preliminary data.</text>
</comment>
<dbReference type="STRING" id="1802410.A3H75_00525"/>
<sequence length="219" mass="25330">MNPDILTKEQITFLELIGSTPALQTHFYLTGGTPLAAFYLKHRFSEDIDFFSEQEVDTAALNVFFKKYKKELGITHIDFEQSYNRNLFFLTTKNGVLKTEFTHFPFPRIEKGGVEFGVAIDSIIDIAVNKLFTIYQRTKARDYIDLYYLCQTRGFMVSDLMAKARIKFDTHIDPIGLGAQFMKASEAVDYPRMVTAISPETWQRFFIEEAKKLKPNVME</sequence>
<gene>
    <name evidence="1" type="ORF">A3H75_00525</name>
</gene>
<dbReference type="Pfam" id="PF08843">
    <property type="entry name" value="AbiEii"/>
    <property type="match status" value="1"/>
</dbReference>
<evidence type="ECO:0000313" key="2">
    <source>
        <dbReference type="Proteomes" id="UP000176678"/>
    </source>
</evidence>
<proteinExistence type="predicted"/>
<dbReference type="Proteomes" id="UP000176678">
    <property type="component" value="Unassembled WGS sequence"/>
</dbReference>
<dbReference type="Gene3D" id="3.10.450.620">
    <property type="entry name" value="JHP933, nucleotidyltransferase-like core domain"/>
    <property type="match status" value="1"/>
</dbReference>